<dbReference type="InterPro" id="IPR006680">
    <property type="entry name" value="Amidohydro-rel"/>
</dbReference>
<evidence type="ECO:0000313" key="2">
    <source>
        <dbReference type="EMBL" id="MBN7825514.1"/>
    </source>
</evidence>
<keyword evidence="3" id="KW-1185">Reference proteome</keyword>
<proteinExistence type="predicted"/>
<sequence length="482" mass="54316">MKNAPLPIKMDSTSNGEFSPPHLSLREKQVNQLACHRLNLNAGKLGLDRRTFLQTSCAAATTLLCANKVNAAFGQTGGFYELAKESAMEETVSDSVLKGEEFIFDIQGHFVDPKGRWLHQVPADANPFSSMPGADCPLAELPTDRSYLQCLGPEQFIKDVFLDSDTQMMVLSFVPSRREAEPLTIEEADATRQIIEQLDGDHRLLLHGRVNPNQDGDLQGMDELAEKWQVSAWKTYTQWGPEGNGFFLHDDVGLTFIEKARTLGIRNICIHKGIPFGAQSYQHSLCSDIGIVARRYPDVNFIIYHSGFDPAVEERAFASGSNRAGVDSLVRSLLENQIAPNTNVYAELGSTWRYVMRHPDQAAHLLGKLLKYVGENNVLWGTDSIWYGSPQDQIQAMRAFQISQAFQDQYGYPALTRDLKARIFGLNAIKPYQISLDEVSQMMSRDRIALNKEEYRNHPTPHFQTYGPKTRREFLNLLKWQS</sequence>
<accession>A0A939DMI8</accession>
<dbReference type="Proteomes" id="UP000664654">
    <property type="component" value="Unassembled WGS sequence"/>
</dbReference>
<comment type="caution">
    <text evidence="2">The sequence shown here is derived from an EMBL/GenBank/DDBJ whole genome shotgun (WGS) entry which is preliminary data.</text>
</comment>
<dbReference type="AlphaFoldDB" id="A0A939DMI8"/>
<dbReference type="EMBL" id="JAFKCV010000004">
    <property type="protein sequence ID" value="MBN7825514.1"/>
    <property type="molecule type" value="Genomic_DNA"/>
</dbReference>
<organism evidence="2 3">
    <name type="scientific">Bowmanella dokdonensis</name>
    <dbReference type="NCBI Taxonomy" id="751969"/>
    <lineage>
        <taxon>Bacteria</taxon>
        <taxon>Pseudomonadati</taxon>
        <taxon>Pseudomonadota</taxon>
        <taxon>Gammaproteobacteria</taxon>
        <taxon>Alteromonadales</taxon>
        <taxon>Alteromonadaceae</taxon>
        <taxon>Bowmanella</taxon>
    </lineage>
</organism>
<dbReference type="GO" id="GO:0016787">
    <property type="term" value="F:hydrolase activity"/>
    <property type="evidence" value="ECO:0007669"/>
    <property type="project" value="InterPro"/>
</dbReference>
<gene>
    <name evidence="2" type="ORF">J0A66_09800</name>
</gene>
<protein>
    <submittedName>
        <fullName evidence="2">Amidohydrolase family protein</fullName>
    </submittedName>
</protein>
<dbReference type="SUPFAM" id="SSF51556">
    <property type="entry name" value="Metallo-dependent hydrolases"/>
    <property type="match status" value="1"/>
</dbReference>
<dbReference type="InterPro" id="IPR032466">
    <property type="entry name" value="Metal_Hydrolase"/>
</dbReference>
<dbReference type="Pfam" id="PF04909">
    <property type="entry name" value="Amidohydro_2"/>
    <property type="match status" value="1"/>
</dbReference>
<name>A0A939DMI8_9ALTE</name>
<dbReference type="Gene3D" id="3.20.20.140">
    <property type="entry name" value="Metal-dependent hydrolases"/>
    <property type="match status" value="1"/>
</dbReference>
<evidence type="ECO:0000259" key="1">
    <source>
        <dbReference type="Pfam" id="PF04909"/>
    </source>
</evidence>
<dbReference type="PANTHER" id="PTHR42889">
    <property type="entry name" value="BLR3681 PROTEIN"/>
    <property type="match status" value="1"/>
</dbReference>
<feature type="domain" description="Amidohydrolase-related" evidence="1">
    <location>
        <begin position="245"/>
        <end position="432"/>
    </location>
</feature>
<dbReference type="PANTHER" id="PTHR42889:SF1">
    <property type="entry name" value="BLR3681 PROTEIN"/>
    <property type="match status" value="1"/>
</dbReference>
<reference evidence="2" key="1">
    <citation type="submission" date="2021-03" db="EMBL/GenBank/DDBJ databases">
        <title>novel species isolated from a fishpond in China.</title>
        <authorList>
            <person name="Lu H."/>
            <person name="Cai Z."/>
        </authorList>
    </citation>
    <scope>NUCLEOTIDE SEQUENCE</scope>
    <source>
        <strain evidence="2">JCM 30855</strain>
    </source>
</reference>
<dbReference type="RefSeq" id="WP_206573619.1">
    <property type="nucleotide sequence ID" value="NZ_JAFKCV010000004.1"/>
</dbReference>
<evidence type="ECO:0000313" key="3">
    <source>
        <dbReference type="Proteomes" id="UP000664654"/>
    </source>
</evidence>